<reference evidence="3 4" key="1">
    <citation type="submission" date="2008-06" db="EMBL/GenBank/DDBJ databases">
        <title>Complete sequence of Chloroherpeton thalassium ATCC 35110.</title>
        <authorList>
            <consortium name="US DOE Joint Genome Institute"/>
            <person name="Lucas S."/>
            <person name="Copeland A."/>
            <person name="Lapidus A."/>
            <person name="Glavina del Rio T."/>
            <person name="Dalin E."/>
            <person name="Tice H."/>
            <person name="Bruce D."/>
            <person name="Goodwin L."/>
            <person name="Pitluck S."/>
            <person name="Schmutz J."/>
            <person name="Larimer F."/>
            <person name="Land M."/>
            <person name="Hauser L."/>
            <person name="Kyrpides N."/>
            <person name="Mikhailova N."/>
            <person name="Liu Z."/>
            <person name="Li T."/>
            <person name="Zhao F."/>
            <person name="Overmann J."/>
            <person name="Bryant D.A."/>
            <person name="Richardson P."/>
        </authorList>
    </citation>
    <scope>NUCLEOTIDE SEQUENCE [LARGE SCALE GENOMIC DNA]</scope>
    <source>
        <strain evidence="4">ATCC 35110 / GB-78</strain>
    </source>
</reference>
<feature type="chain" id="PRO_5002797848" description="Lipoprotein" evidence="2">
    <location>
        <begin position="22"/>
        <end position="207"/>
    </location>
</feature>
<dbReference type="OrthoDB" id="1443962at2"/>
<dbReference type="STRING" id="517418.Ctha_2437"/>
<dbReference type="KEGG" id="cts:Ctha_2437"/>
<keyword evidence="4" id="KW-1185">Reference proteome</keyword>
<dbReference type="HOGENOM" id="CLU_1324475_0_0_10"/>
<dbReference type="Proteomes" id="UP000001208">
    <property type="component" value="Chromosome"/>
</dbReference>
<evidence type="ECO:0000256" key="2">
    <source>
        <dbReference type="SAM" id="SignalP"/>
    </source>
</evidence>
<dbReference type="RefSeq" id="WP_012500968.1">
    <property type="nucleotide sequence ID" value="NC_011026.1"/>
</dbReference>
<sequence>MNSFKIFFRMLPVLLILAGCAGSGLKIEGTARLDLGKGDPKPVANAPVVLLPSSPYTAQLEQKRNGFTMGQSEIAHLRNLLVEKQDSLKAAYVASNYQNAAVKTEYEALTDTLAQLKKESDAFKKEYITSVAKWLGQVAIAKAQTDENGKFHFESLEPGKYLLVGVYGISKQTGLLIKSIDISHSGEENLSIQNRDRIFYIDENDEM</sequence>
<dbReference type="SUPFAM" id="SSF117074">
    <property type="entry name" value="Hypothetical protein PA1324"/>
    <property type="match status" value="1"/>
</dbReference>
<evidence type="ECO:0000313" key="3">
    <source>
        <dbReference type="EMBL" id="ACF14886.1"/>
    </source>
</evidence>
<dbReference type="InterPro" id="IPR013783">
    <property type="entry name" value="Ig-like_fold"/>
</dbReference>
<dbReference type="PROSITE" id="PS51257">
    <property type="entry name" value="PROKAR_LIPOPROTEIN"/>
    <property type="match status" value="1"/>
</dbReference>
<dbReference type="Gene3D" id="2.60.40.10">
    <property type="entry name" value="Immunoglobulins"/>
    <property type="match status" value="1"/>
</dbReference>
<feature type="signal peptide" evidence="2">
    <location>
        <begin position="1"/>
        <end position="21"/>
    </location>
</feature>
<protein>
    <recommendedName>
        <fullName evidence="5">Lipoprotein</fullName>
    </recommendedName>
</protein>
<keyword evidence="1" id="KW-0175">Coiled coil</keyword>
<feature type="coiled-coil region" evidence="1">
    <location>
        <begin position="99"/>
        <end position="126"/>
    </location>
</feature>
<accession>B3QX76</accession>
<dbReference type="EMBL" id="CP001100">
    <property type="protein sequence ID" value="ACF14886.1"/>
    <property type="molecule type" value="Genomic_DNA"/>
</dbReference>
<evidence type="ECO:0000313" key="4">
    <source>
        <dbReference type="Proteomes" id="UP000001208"/>
    </source>
</evidence>
<dbReference type="eggNOG" id="ENOG502ZHTT">
    <property type="taxonomic scope" value="Bacteria"/>
</dbReference>
<evidence type="ECO:0000256" key="1">
    <source>
        <dbReference type="SAM" id="Coils"/>
    </source>
</evidence>
<dbReference type="AlphaFoldDB" id="B3QX76"/>
<evidence type="ECO:0008006" key="5">
    <source>
        <dbReference type="Google" id="ProtNLM"/>
    </source>
</evidence>
<organism evidence="3 4">
    <name type="scientific">Chloroherpeton thalassium (strain ATCC 35110 / GB-78)</name>
    <dbReference type="NCBI Taxonomy" id="517418"/>
    <lineage>
        <taxon>Bacteria</taxon>
        <taxon>Pseudomonadati</taxon>
        <taxon>Chlorobiota</taxon>
        <taxon>Chlorobiia</taxon>
        <taxon>Chlorobiales</taxon>
        <taxon>Chloroherpetonaceae</taxon>
        <taxon>Chloroherpeton</taxon>
    </lineage>
</organism>
<keyword evidence="2" id="KW-0732">Signal</keyword>
<gene>
    <name evidence="3" type="ordered locus">Ctha_2437</name>
</gene>
<proteinExistence type="predicted"/>
<name>B3QX76_CHLT3</name>